<keyword evidence="2" id="KW-1185">Reference proteome</keyword>
<dbReference type="KEGG" id="dqu:106745448"/>
<dbReference type="Gene3D" id="2.20.100.10">
    <property type="entry name" value="Thrombospondin type-1 (TSP1) repeat"/>
    <property type="match status" value="1"/>
</dbReference>
<reference evidence="3" key="1">
    <citation type="submission" date="2025-08" db="UniProtKB">
        <authorList>
            <consortium name="RefSeq"/>
        </authorList>
    </citation>
    <scope>IDENTIFICATION</scope>
</reference>
<feature type="region of interest" description="Disordered" evidence="1">
    <location>
        <begin position="416"/>
        <end position="451"/>
    </location>
</feature>
<dbReference type="InterPro" id="IPR036383">
    <property type="entry name" value="TSP1_rpt_sf"/>
</dbReference>
<dbReference type="Proteomes" id="UP000515204">
    <property type="component" value="Unplaced"/>
</dbReference>
<dbReference type="InterPro" id="IPR000884">
    <property type="entry name" value="TSP1_rpt"/>
</dbReference>
<dbReference type="RefSeq" id="XP_014476539.1">
    <property type="nucleotide sequence ID" value="XM_014621053.1"/>
</dbReference>
<feature type="compositionally biased region" description="Basic and acidic residues" evidence="1">
    <location>
        <begin position="272"/>
        <end position="281"/>
    </location>
</feature>
<organism evidence="2 3">
    <name type="scientific">Dinoponera quadriceps</name>
    <name type="common">South American ant</name>
    <dbReference type="NCBI Taxonomy" id="609295"/>
    <lineage>
        <taxon>Eukaryota</taxon>
        <taxon>Metazoa</taxon>
        <taxon>Ecdysozoa</taxon>
        <taxon>Arthropoda</taxon>
        <taxon>Hexapoda</taxon>
        <taxon>Insecta</taxon>
        <taxon>Pterygota</taxon>
        <taxon>Neoptera</taxon>
        <taxon>Endopterygota</taxon>
        <taxon>Hymenoptera</taxon>
        <taxon>Apocrita</taxon>
        <taxon>Aculeata</taxon>
        <taxon>Formicoidea</taxon>
        <taxon>Formicidae</taxon>
        <taxon>Ponerinae</taxon>
        <taxon>Ponerini</taxon>
        <taxon>Dinoponera</taxon>
    </lineage>
</organism>
<sequence length="671" mass="76584">MESKNGKTLLDYNGPAITGDSDIRNDQAFANHVRVKRSESNDSFSPSHSWGGNGTIYASDELLSRFEGSHVNSNHKIESDMVDATTRTYSWHKRGILSKNERRRERVKGSTRRSKYQVEAQVRGKNRGTSKPSRKFPTRKVGSGMCIFLSHEFAVLKEKTWLFFTYFSADFFRFSSSLGRNINQAGFNRTVNFSKRNFSILETWHKNKDTAINAHTRKIDGSQTKSKKGKRESENSNGWNSDVGPADSERTRADESETPISQSDSVSLINDSRPEGQREENSVVLPFVHTGKAELRVRIEKIPRNESSFINPDCWMNHSTTIGPSSTTPIQSKYETIVNTGVTNSIFAPNFNYTGTKREEADSSIEFASSGIKTDRNLEDGKYRRTNEKLVKFADEDMNYHAKRNQGITSKRRLRSDKNATGLKRSKDTGQITGGIKHERTTGENGRRARGNRAVRSIEEIKDLIEKLVVKVTRTNVFIQYDFIGRTLFQVRPIERTSRTSRPVKDLEFVSRITEFCEKYLSAFYTLLCAIRFKVNELQIYVSNQSETPRTTDPCGGKKAARVARLSRNSNYKSEFIRDTGDRLTNNREERAFRVAAGASRVKRANSRSRRKLLRKWDRWTDWSSCSVTCGKGRQIRWRHCLRDCDDAEIEMAEKACQLPACPPGKFLGIF</sequence>
<protein>
    <submittedName>
        <fullName evidence="3">Uncharacterized protein LOC106745448</fullName>
    </submittedName>
</protein>
<dbReference type="GeneID" id="106745448"/>
<dbReference type="AlphaFoldDB" id="A0A6P3XF93"/>
<proteinExistence type="predicted"/>
<feature type="region of interest" description="Disordered" evidence="1">
    <location>
        <begin position="212"/>
        <end position="282"/>
    </location>
</feature>
<name>A0A6P3XF93_DINQU</name>
<feature type="compositionally biased region" description="Basic and acidic residues" evidence="1">
    <location>
        <begin position="436"/>
        <end position="447"/>
    </location>
</feature>
<feature type="compositionally biased region" description="Polar residues" evidence="1">
    <location>
        <begin position="258"/>
        <end position="270"/>
    </location>
</feature>
<accession>A0A6P3XF93</accession>
<evidence type="ECO:0000313" key="3">
    <source>
        <dbReference type="RefSeq" id="XP_014476539.1"/>
    </source>
</evidence>
<dbReference type="SMART" id="SM00209">
    <property type="entry name" value="TSP1"/>
    <property type="match status" value="1"/>
</dbReference>
<dbReference type="Pfam" id="PF00090">
    <property type="entry name" value="TSP_1"/>
    <property type="match status" value="1"/>
</dbReference>
<evidence type="ECO:0000313" key="2">
    <source>
        <dbReference type="Proteomes" id="UP000515204"/>
    </source>
</evidence>
<dbReference type="PROSITE" id="PS50092">
    <property type="entry name" value="TSP1"/>
    <property type="match status" value="1"/>
</dbReference>
<dbReference type="OrthoDB" id="5989160at2759"/>
<gene>
    <name evidence="3" type="primary">LOC106745448</name>
</gene>
<dbReference type="SUPFAM" id="SSF82895">
    <property type="entry name" value="TSP-1 type 1 repeat"/>
    <property type="match status" value="1"/>
</dbReference>
<evidence type="ECO:0000256" key="1">
    <source>
        <dbReference type="SAM" id="MobiDB-lite"/>
    </source>
</evidence>